<keyword evidence="2" id="KW-0004">4Fe-4S</keyword>
<evidence type="ECO:0000256" key="5">
    <source>
        <dbReference type="ARBA" id="ARBA00023014"/>
    </source>
</evidence>
<evidence type="ECO:0000256" key="7">
    <source>
        <dbReference type="SAM" id="Phobius"/>
    </source>
</evidence>
<dbReference type="Pfam" id="PF05681">
    <property type="entry name" value="Fumerase"/>
    <property type="match status" value="1"/>
</dbReference>
<evidence type="ECO:0000256" key="6">
    <source>
        <dbReference type="ARBA" id="ARBA00023239"/>
    </source>
</evidence>
<proteinExistence type="inferred from homology"/>
<protein>
    <recommendedName>
        <fullName evidence="8">Fe-S hydro-lyase tartrate dehydratase alpha-type catalytic domain-containing protein</fullName>
    </recommendedName>
</protein>
<evidence type="ECO:0000256" key="2">
    <source>
        <dbReference type="ARBA" id="ARBA00022485"/>
    </source>
</evidence>
<evidence type="ECO:0000256" key="3">
    <source>
        <dbReference type="ARBA" id="ARBA00022723"/>
    </source>
</evidence>
<dbReference type="AlphaFoldDB" id="X1MRI4"/>
<evidence type="ECO:0000313" key="9">
    <source>
        <dbReference type="EMBL" id="GAI08959.1"/>
    </source>
</evidence>
<dbReference type="InterPro" id="IPR004646">
    <property type="entry name" value="Fe-S_hydro-lyase_TtdA-typ_cat"/>
</dbReference>
<reference evidence="9" key="1">
    <citation type="journal article" date="2014" name="Front. Microbiol.">
        <title>High frequency of phylogenetically diverse reductive dehalogenase-homologous genes in deep subseafloor sedimentary metagenomes.</title>
        <authorList>
            <person name="Kawai M."/>
            <person name="Futagami T."/>
            <person name="Toyoda A."/>
            <person name="Takaki Y."/>
            <person name="Nishi S."/>
            <person name="Hori S."/>
            <person name="Arai W."/>
            <person name="Tsubouchi T."/>
            <person name="Morono Y."/>
            <person name="Uchiyama I."/>
            <person name="Ito T."/>
            <person name="Fujiyama A."/>
            <person name="Inagaki F."/>
            <person name="Takami H."/>
        </authorList>
    </citation>
    <scope>NUCLEOTIDE SEQUENCE</scope>
    <source>
        <strain evidence="9">Expedition CK06-06</strain>
    </source>
</reference>
<feature type="non-terminal residue" evidence="9">
    <location>
        <position position="114"/>
    </location>
</feature>
<comment type="similarity">
    <text evidence="1">Belongs to the class-I fumarase family.</text>
</comment>
<dbReference type="GO" id="GO:0051539">
    <property type="term" value="F:4 iron, 4 sulfur cluster binding"/>
    <property type="evidence" value="ECO:0007669"/>
    <property type="project" value="UniProtKB-KW"/>
</dbReference>
<keyword evidence="3" id="KW-0479">Metal-binding</keyword>
<keyword evidence="5" id="KW-0411">Iron-sulfur</keyword>
<evidence type="ECO:0000256" key="4">
    <source>
        <dbReference type="ARBA" id="ARBA00023004"/>
    </source>
</evidence>
<gene>
    <name evidence="9" type="ORF">S06H3_08474</name>
</gene>
<feature type="domain" description="Fe-S hydro-lyase tartrate dehydratase alpha-type catalytic" evidence="8">
    <location>
        <begin position="62"/>
        <end position="114"/>
    </location>
</feature>
<keyword evidence="7" id="KW-0812">Transmembrane</keyword>
<accession>X1MRI4</accession>
<dbReference type="GO" id="GO:0046872">
    <property type="term" value="F:metal ion binding"/>
    <property type="evidence" value="ECO:0007669"/>
    <property type="project" value="UniProtKB-KW"/>
</dbReference>
<dbReference type="GO" id="GO:0016829">
    <property type="term" value="F:lyase activity"/>
    <property type="evidence" value="ECO:0007669"/>
    <property type="project" value="UniProtKB-KW"/>
</dbReference>
<evidence type="ECO:0000256" key="1">
    <source>
        <dbReference type="ARBA" id="ARBA00008876"/>
    </source>
</evidence>
<keyword evidence="7" id="KW-1133">Transmembrane helix</keyword>
<keyword evidence="4" id="KW-0408">Iron</keyword>
<sequence length="114" mass="12209">MATWVIAFTGLVTTMIMQLGEYFTTLWVTSVIMSILVSSSSSRLIPGFLPRPEVMITISELAVDEAGSNPCPPVIVGVGIGGTVEKTVMLAKRALLRKIGESNPDAEVAELEKE</sequence>
<organism evidence="9">
    <name type="scientific">marine sediment metagenome</name>
    <dbReference type="NCBI Taxonomy" id="412755"/>
    <lineage>
        <taxon>unclassified sequences</taxon>
        <taxon>metagenomes</taxon>
        <taxon>ecological metagenomes</taxon>
    </lineage>
</organism>
<dbReference type="EMBL" id="BARV01003580">
    <property type="protein sequence ID" value="GAI08959.1"/>
    <property type="molecule type" value="Genomic_DNA"/>
</dbReference>
<comment type="caution">
    <text evidence="9">The sequence shown here is derived from an EMBL/GenBank/DDBJ whole genome shotgun (WGS) entry which is preliminary data.</text>
</comment>
<keyword evidence="7" id="KW-0472">Membrane</keyword>
<keyword evidence="6" id="KW-0456">Lyase</keyword>
<name>X1MRI4_9ZZZZ</name>
<evidence type="ECO:0000259" key="8">
    <source>
        <dbReference type="Pfam" id="PF05681"/>
    </source>
</evidence>
<feature type="transmembrane region" description="Helical" evidence="7">
    <location>
        <begin position="22"/>
        <end position="45"/>
    </location>
</feature>